<gene>
    <name evidence="14" type="ORF">BGW36DRAFT_398443</name>
</gene>
<dbReference type="GO" id="GO:0001678">
    <property type="term" value="P:intracellular glucose homeostasis"/>
    <property type="evidence" value="ECO:0007669"/>
    <property type="project" value="InterPro"/>
</dbReference>
<dbReference type="InterPro" id="IPR043129">
    <property type="entry name" value="ATPase_NBD"/>
</dbReference>
<dbReference type="Proteomes" id="UP001201262">
    <property type="component" value="Unassembled WGS sequence"/>
</dbReference>
<dbReference type="Pfam" id="PF03727">
    <property type="entry name" value="Hexokinase_2"/>
    <property type="match status" value="1"/>
</dbReference>
<evidence type="ECO:0000313" key="15">
    <source>
        <dbReference type="Proteomes" id="UP001201262"/>
    </source>
</evidence>
<protein>
    <recommendedName>
        <fullName evidence="4">hexokinase</fullName>
        <ecNumber evidence="4">2.7.1.1</ecNumber>
    </recommendedName>
</protein>
<dbReference type="GO" id="GO:0030896">
    <property type="term" value="C:checkpoint clamp complex"/>
    <property type="evidence" value="ECO:0007669"/>
    <property type="project" value="InterPro"/>
</dbReference>
<evidence type="ECO:0000256" key="4">
    <source>
        <dbReference type="ARBA" id="ARBA00012324"/>
    </source>
</evidence>
<dbReference type="GeneID" id="70248697"/>
<dbReference type="PRINTS" id="PR00475">
    <property type="entry name" value="HEXOKINASE"/>
</dbReference>
<dbReference type="GO" id="GO:0008865">
    <property type="term" value="F:fructokinase activity"/>
    <property type="evidence" value="ECO:0007669"/>
    <property type="project" value="TreeGrafter"/>
</dbReference>
<evidence type="ECO:0000256" key="10">
    <source>
        <dbReference type="ARBA" id="ARBA00044613"/>
    </source>
</evidence>
<dbReference type="GO" id="GO:0019158">
    <property type="term" value="F:mannokinase activity"/>
    <property type="evidence" value="ECO:0007669"/>
    <property type="project" value="TreeGrafter"/>
</dbReference>
<dbReference type="GO" id="GO:0006096">
    <property type="term" value="P:glycolytic process"/>
    <property type="evidence" value="ECO:0007669"/>
    <property type="project" value="UniProtKB-KW"/>
</dbReference>
<dbReference type="Gene3D" id="1.10.287.1250">
    <property type="match status" value="1"/>
</dbReference>
<dbReference type="GO" id="GO:0005536">
    <property type="term" value="F:D-glucose binding"/>
    <property type="evidence" value="ECO:0007669"/>
    <property type="project" value="InterPro"/>
</dbReference>
<dbReference type="InterPro" id="IPR007150">
    <property type="entry name" value="HUS1/Mec3"/>
</dbReference>
<comment type="similarity">
    <text evidence="3">Belongs to the hexokinase family.</text>
</comment>
<dbReference type="PANTHER" id="PTHR19443:SF16">
    <property type="entry name" value="HEXOKINASE TYPE 1-RELATED"/>
    <property type="match status" value="1"/>
</dbReference>
<dbReference type="SUPFAM" id="SSF53067">
    <property type="entry name" value="Actin-like ATPase domain"/>
    <property type="match status" value="2"/>
</dbReference>
<comment type="catalytic activity">
    <reaction evidence="11">
        <text>D-fructose + ATP = D-fructose 6-phosphate + ADP + H(+)</text>
        <dbReference type="Rhea" id="RHEA:16125"/>
        <dbReference type="ChEBI" id="CHEBI:15378"/>
        <dbReference type="ChEBI" id="CHEBI:30616"/>
        <dbReference type="ChEBI" id="CHEBI:37721"/>
        <dbReference type="ChEBI" id="CHEBI:61527"/>
        <dbReference type="ChEBI" id="CHEBI:456216"/>
        <dbReference type="EC" id="2.7.1.1"/>
    </reaction>
    <physiologicalReaction direction="left-to-right" evidence="11">
        <dbReference type="Rhea" id="RHEA:16126"/>
    </physiologicalReaction>
</comment>
<keyword evidence="8" id="KW-0067">ATP-binding</keyword>
<evidence type="ECO:0000256" key="2">
    <source>
        <dbReference type="ARBA" id="ARBA00005028"/>
    </source>
</evidence>
<comment type="pathway">
    <text evidence="2">Carbohydrate metabolism; hexose metabolism.</text>
</comment>
<dbReference type="GO" id="GO:0006013">
    <property type="term" value="P:mannose metabolic process"/>
    <property type="evidence" value="ECO:0007669"/>
    <property type="project" value="TreeGrafter"/>
</dbReference>
<reference evidence="14" key="1">
    <citation type="submission" date="2021-12" db="EMBL/GenBank/DDBJ databases">
        <title>Convergent genome expansion in fungi linked to evolution of root-endophyte symbiosis.</title>
        <authorList>
            <consortium name="DOE Joint Genome Institute"/>
            <person name="Ke Y.-H."/>
            <person name="Bonito G."/>
            <person name="Liao H.-L."/>
            <person name="Looney B."/>
            <person name="Rojas-Flechas A."/>
            <person name="Nash J."/>
            <person name="Hameed K."/>
            <person name="Schadt C."/>
            <person name="Martin F."/>
            <person name="Crous P.W."/>
            <person name="Miettinen O."/>
            <person name="Magnuson J.K."/>
            <person name="Labbe J."/>
            <person name="Jacobson D."/>
            <person name="Doktycz M.J."/>
            <person name="Veneault-Fourrey C."/>
            <person name="Kuo A."/>
            <person name="Mondo S."/>
            <person name="Calhoun S."/>
            <person name="Riley R."/>
            <person name="Ohm R."/>
            <person name="LaButti K."/>
            <person name="Andreopoulos B."/>
            <person name="Pangilinan J."/>
            <person name="Nolan M."/>
            <person name="Tritt A."/>
            <person name="Clum A."/>
            <person name="Lipzen A."/>
            <person name="Daum C."/>
            <person name="Barry K."/>
            <person name="Grigoriev I.V."/>
            <person name="Vilgalys R."/>
        </authorList>
    </citation>
    <scope>NUCLEOTIDE SEQUENCE</scope>
    <source>
        <strain evidence="14">PMI_201</strain>
    </source>
</reference>
<accession>A0AAD4PYG0</accession>
<dbReference type="Pfam" id="PF04005">
    <property type="entry name" value="Hus1"/>
    <property type="match status" value="1"/>
</dbReference>
<dbReference type="GO" id="GO:0005524">
    <property type="term" value="F:ATP binding"/>
    <property type="evidence" value="ECO:0007669"/>
    <property type="project" value="UniProtKB-KW"/>
</dbReference>
<evidence type="ECO:0000259" key="13">
    <source>
        <dbReference type="Pfam" id="PF03727"/>
    </source>
</evidence>
<keyword evidence="9" id="KW-0324">Glycolysis</keyword>
<evidence type="ECO:0000259" key="12">
    <source>
        <dbReference type="Pfam" id="PF00349"/>
    </source>
</evidence>
<name>A0AAD4PYG0_9EURO</name>
<evidence type="ECO:0000256" key="3">
    <source>
        <dbReference type="ARBA" id="ARBA00009225"/>
    </source>
</evidence>
<dbReference type="Pfam" id="PF00349">
    <property type="entry name" value="Hexokinase_1"/>
    <property type="match status" value="2"/>
</dbReference>
<keyword evidence="15" id="KW-1185">Reference proteome</keyword>
<organism evidence="14 15">
    <name type="scientific">Talaromyces proteolyticus</name>
    <dbReference type="NCBI Taxonomy" id="1131652"/>
    <lineage>
        <taxon>Eukaryota</taxon>
        <taxon>Fungi</taxon>
        <taxon>Dikarya</taxon>
        <taxon>Ascomycota</taxon>
        <taxon>Pezizomycotina</taxon>
        <taxon>Eurotiomycetes</taxon>
        <taxon>Eurotiomycetidae</taxon>
        <taxon>Eurotiales</taxon>
        <taxon>Trichocomaceae</taxon>
        <taxon>Talaromyces</taxon>
        <taxon>Talaromyces sect. Bacilispori</taxon>
    </lineage>
</organism>
<dbReference type="EC" id="2.7.1.1" evidence="4"/>
<dbReference type="GO" id="GO:0006006">
    <property type="term" value="P:glucose metabolic process"/>
    <property type="evidence" value="ECO:0007669"/>
    <property type="project" value="TreeGrafter"/>
</dbReference>
<dbReference type="InterPro" id="IPR022672">
    <property type="entry name" value="Hexokinase_N"/>
</dbReference>
<dbReference type="EMBL" id="JAJTJA010000008">
    <property type="protein sequence ID" value="KAH8695128.1"/>
    <property type="molecule type" value="Genomic_DNA"/>
</dbReference>
<dbReference type="Gene3D" id="3.40.367.20">
    <property type="match status" value="1"/>
</dbReference>
<evidence type="ECO:0000256" key="6">
    <source>
        <dbReference type="ARBA" id="ARBA00022741"/>
    </source>
</evidence>
<dbReference type="Gene3D" id="3.30.420.40">
    <property type="match status" value="1"/>
</dbReference>
<evidence type="ECO:0000256" key="5">
    <source>
        <dbReference type="ARBA" id="ARBA00022679"/>
    </source>
</evidence>
<dbReference type="GO" id="GO:0004340">
    <property type="term" value="F:glucokinase activity"/>
    <property type="evidence" value="ECO:0007669"/>
    <property type="project" value="TreeGrafter"/>
</dbReference>
<evidence type="ECO:0000256" key="9">
    <source>
        <dbReference type="ARBA" id="ARBA00023152"/>
    </source>
</evidence>
<feature type="domain" description="Hexokinase N-terminal" evidence="12">
    <location>
        <begin position="52"/>
        <end position="129"/>
    </location>
</feature>
<dbReference type="PROSITE" id="PS51748">
    <property type="entry name" value="HEXOKINASE_2"/>
    <property type="match status" value="1"/>
</dbReference>
<keyword evidence="7" id="KW-0418">Kinase</keyword>
<dbReference type="Gene3D" id="3.70.10.10">
    <property type="match status" value="1"/>
</dbReference>
<proteinExistence type="inferred from homology"/>
<dbReference type="InterPro" id="IPR001312">
    <property type="entry name" value="Hexokinase"/>
</dbReference>
<dbReference type="PANTHER" id="PTHR19443">
    <property type="entry name" value="HEXOKINASE"/>
    <property type="match status" value="1"/>
</dbReference>
<dbReference type="GO" id="GO:0000077">
    <property type="term" value="P:DNA damage checkpoint signaling"/>
    <property type="evidence" value="ECO:0007669"/>
    <property type="project" value="InterPro"/>
</dbReference>
<feature type="domain" description="Hexokinase C-terminal" evidence="13">
    <location>
        <begin position="222"/>
        <end position="424"/>
    </location>
</feature>
<comment type="pathway">
    <text evidence="1">Carbohydrate degradation; glycolysis; D-glyceraldehyde 3-phosphate and glycerone phosphate from D-glucose: step 1/4.</text>
</comment>
<keyword evidence="6" id="KW-0547">Nucleotide-binding</keyword>
<evidence type="ECO:0000256" key="7">
    <source>
        <dbReference type="ARBA" id="ARBA00022777"/>
    </source>
</evidence>
<sequence>MAAYSHLPGLQRYADLSGSASVASSSGPPKTFGNKDLVGVPAGLLYELRVLGDMFVVTRSELKSITQQFLLELDKGLTKEGGNIKGTYITIDMGGTKSRVYQVELTVGKGKYELLQQKFCMPDGLRLKSKNSSDHGLALGRILPLSFTFSFPVTQWNIRSGILQRWTKDFDVARVEGEDVVPQLEAALAKRNVPVRIIAIVNDTTGTLMASRYKDPAIRTGTEAIPKIKGADIVPDLQVAINTEYGAFNNDRKVSPRTKFDRAIDEASPRPGQQLYEKMVAGLYIGEILRLILLDLYGQNNLFRGHDTSLLRQKHSIDALFLSTIEKDKSKALHEISFIFNKALVIKPAVHELKVAQYLTELFATRSARLYLCGIAAISMRCGLNACHVGVDGSMFDWLDDLRDPITLHSADDGSAVGAALIVALVLETSKETGMRFRSELANIPVFAKLTSSLTSLGKICWLRLESDTVRFTIIPDQGTQVWAALPADSIFDETYTLESAVGVINLEVPIGSLSRALRSAVGSKSAQLRLTRKGRTPLLALTIVTSSWKPTNAPLGVDANEISAIDDEAQTGEGLMRPPRVGGRDRETVITQEIPIRLLHQSAVDGLHEPHCREPDIHIILPSLAQLKAISDRFTKLAVSNSNINGNLASSSSAFGPKLELSANMHGSLKLGIATDSLRISSVWTGLVNPALDPNQLSDTDISELPSERMRRLGAESNGDDEAGWAKVRIDGKDWGRVLSVGRLSPKVVACFIHETALILYVYLRGGFSGEESCLTYYINSYAA</sequence>
<comment type="catalytic activity">
    <reaction evidence="10">
        <text>a D-hexose + ATP = a D-hexose 6-phosphate + ADP + H(+)</text>
        <dbReference type="Rhea" id="RHEA:22740"/>
        <dbReference type="ChEBI" id="CHEBI:4194"/>
        <dbReference type="ChEBI" id="CHEBI:15378"/>
        <dbReference type="ChEBI" id="CHEBI:30616"/>
        <dbReference type="ChEBI" id="CHEBI:229467"/>
        <dbReference type="ChEBI" id="CHEBI:456216"/>
        <dbReference type="EC" id="2.7.1.1"/>
    </reaction>
    <physiologicalReaction direction="left-to-right" evidence="10">
        <dbReference type="Rhea" id="RHEA:22741"/>
    </physiologicalReaction>
</comment>
<evidence type="ECO:0000256" key="11">
    <source>
        <dbReference type="ARBA" id="ARBA00047905"/>
    </source>
</evidence>
<evidence type="ECO:0000256" key="8">
    <source>
        <dbReference type="ARBA" id="ARBA00022840"/>
    </source>
</evidence>
<feature type="domain" description="Hexokinase N-terminal" evidence="12">
    <location>
        <begin position="134"/>
        <end position="213"/>
    </location>
</feature>
<keyword evidence="5" id="KW-0808">Transferase</keyword>
<dbReference type="RefSeq" id="XP_046070270.1">
    <property type="nucleotide sequence ID" value="XM_046218410.1"/>
</dbReference>
<dbReference type="InterPro" id="IPR022673">
    <property type="entry name" value="Hexokinase_C"/>
</dbReference>
<comment type="caution">
    <text evidence="14">The sequence shown here is derived from an EMBL/GenBank/DDBJ whole genome shotgun (WGS) entry which is preliminary data.</text>
</comment>
<dbReference type="GO" id="GO:0005739">
    <property type="term" value="C:mitochondrion"/>
    <property type="evidence" value="ECO:0007669"/>
    <property type="project" value="TreeGrafter"/>
</dbReference>
<evidence type="ECO:0000256" key="1">
    <source>
        <dbReference type="ARBA" id="ARBA00004888"/>
    </source>
</evidence>
<dbReference type="AlphaFoldDB" id="A0AAD4PYG0"/>
<evidence type="ECO:0000313" key="14">
    <source>
        <dbReference type="EMBL" id="KAH8695128.1"/>
    </source>
</evidence>
<dbReference type="GO" id="GO:0005829">
    <property type="term" value="C:cytosol"/>
    <property type="evidence" value="ECO:0007669"/>
    <property type="project" value="TreeGrafter"/>
</dbReference>